<dbReference type="Pfam" id="PF13546">
    <property type="entry name" value="DDE_5"/>
    <property type="match status" value="1"/>
</dbReference>
<dbReference type="AlphaFoldDB" id="E4N0K0"/>
<feature type="domain" description="Transposase IS701-like DDE" evidence="2">
    <location>
        <begin position="73"/>
        <end position="316"/>
    </location>
</feature>
<reference evidence="3 4" key="1">
    <citation type="journal article" date="2010" name="DNA Res.">
        <title>Genome sequence of Kitasatospora setae NBRC 14216T: an evolutionary snapshot of the family Streptomycetaceae.</title>
        <authorList>
            <person name="Ichikawa N."/>
            <person name="Oguchi A."/>
            <person name="Ikeda H."/>
            <person name="Ishikawa J."/>
            <person name="Kitani S."/>
            <person name="Watanabe Y."/>
            <person name="Nakamura S."/>
            <person name="Katano Y."/>
            <person name="Kishi E."/>
            <person name="Sasagawa M."/>
            <person name="Ankai A."/>
            <person name="Fukui S."/>
            <person name="Hashimoto Y."/>
            <person name="Kamata S."/>
            <person name="Otoguro M."/>
            <person name="Tanikawa S."/>
            <person name="Nihira T."/>
            <person name="Horinouchi S."/>
            <person name="Ohnishi Y."/>
            <person name="Hayakawa M."/>
            <person name="Kuzuyama T."/>
            <person name="Arisawa A."/>
            <person name="Nomoto F."/>
            <person name="Miura H."/>
            <person name="Takahashi Y."/>
            <person name="Fujita N."/>
        </authorList>
    </citation>
    <scope>NUCLEOTIDE SEQUENCE [LARGE SCALE GENOMIC DNA]</scope>
    <source>
        <strain evidence="4">ATCC 33774 / DSM 43861 / JCM 3304 / KCC A-0304 / NBRC 14216 / KM-6054</strain>
    </source>
</reference>
<protein>
    <submittedName>
        <fullName evidence="3">Putative transposase</fullName>
    </submittedName>
</protein>
<sequence length="452" mass="48533">MVARPSGDGTGLAAARRAVPHDRRPAGPDSSADPATDSPAARAAAARRTGAGRTDAADQADVDGVFGELTSTLFASLRRSDQRARGEQYIQGLLRAEGRKSIRNLASAVGGAGTEQSLHHFVSSSTWDWVPMRRALAAHLERTQQPRAWVLQSMPIAKSGDHSVGVDRRFVSDLGHSVRGQHSFGVWFAGEEMSAPVNWRLFLSDAWLEDEHRRHQADIPDTVDQESMAQCGASAVLETLRWNVRPRPVVLPSRDCVAGSVLSTLRGANLPVVARLQPGDPLLVADPAMPGYGAGPVQAARMLQAVRGLRRPVEWTDHFPGGSVDRAALVAGIRVTLPQAGRRERPAATAAATASSAWGAAQQWLLFGEWEHPDRPPTELWLTDLTDRSLENVVGLAKLSRRVVRDSAETGEQVGLRDFVGRSYQGWHRHLTLASAAHAAAMSAALARGGAA</sequence>
<dbReference type="STRING" id="452652.KSE_59140"/>
<keyword evidence="4" id="KW-1185">Reference proteome</keyword>
<dbReference type="KEGG" id="ksk:KSE_59140"/>
<dbReference type="Proteomes" id="UP000007076">
    <property type="component" value="Chromosome"/>
</dbReference>
<evidence type="ECO:0000313" key="3">
    <source>
        <dbReference type="EMBL" id="BAJ31684.1"/>
    </source>
</evidence>
<proteinExistence type="predicted"/>
<name>E4N0K0_KITSK</name>
<dbReference type="eggNOG" id="COG5659">
    <property type="taxonomic scope" value="Bacteria"/>
</dbReference>
<dbReference type="HOGENOM" id="CLU_033141_3_1_11"/>
<dbReference type="InterPro" id="IPR039365">
    <property type="entry name" value="IS701-like"/>
</dbReference>
<evidence type="ECO:0000256" key="1">
    <source>
        <dbReference type="SAM" id="MobiDB-lite"/>
    </source>
</evidence>
<feature type="compositionally biased region" description="Low complexity" evidence="1">
    <location>
        <begin position="27"/>
        <end position="54"/>
    </location>
</feature>
<dbReference type="EMBL" id="AP010968">
    <property type="protein sequence ID" value="BAJ31684.1"/>
    <property type="molecule type" value="Genomic_DNA"/>
</dbReference>
<organism evidence="3 4">
    <name type="scientific">Kitasatospora setae (strain ATCC 33774 / DSM 43861 / JCM 3304 / KCC A-0304 / NBRC 14216 / KM-6054)</name>
    <name type="common">Streptomyces setae</name>
    <dbReference type="NCBI Taxonomy" id="452652"/>
    <lineage>
        <taxon>Bacteria</taxon>
        <taxon>Bacillati</taxon>
        <taxon>Actinomycetota</taxon>
        <taxon>Actinomycetes</taxon>
        <taxon>Kitasatosporales</taxon>
        <taxon>Streptomycetaceae</taxon>
        <taxon>Kitasatospora</taxon>
    </lineage>
</organism>
<accession>E4N0K0</accession>
<evidence type="ECO:0000313" key="4">
    <source>
        <dbReference type="Proteomes" id="UP000007076"/>
    </source>
</evidence>
<gene>
    <name evidence="3" type="ordered locus">KSE_59140</name>
</gene>
<feature type="region of interest" description="Disordered" evidence="1">
    <location>
        <begin position="1"/>
        <end position="57"/>
    </location>
</feature>
<dbReference type="PATRIC" id="fig|452652.3.peg.5923"/>
<dbReference type="PANTHER" id="PTHR33627">
    <property type="entry name" value="TRANSPOSASE"/>
    <property type="match status" value="1"/>
</dbReference>
<evidence type="ECO:0000259" key="2">
    <source>
        <dbReference type="Pfam" id="PF13546"/>
    </source>
</evidence>
<dbReference type="InterPro" id="IPR038721">
    <property type="entry name" value="IS701-like_DDE_dom"/>
</dbReference>
<dbReference type="PANTHER" id="PTHR33627:SF1">
    <property type="entry name" value="TRANSPOSASE"/>
    <property type="match status" value="1"/>
</dbReference>